<gene>
    <name evidence="3" type="ORF">HAQ05_23825</name>
</gene>
<dbReference type="Gene3D" id="3.40.50.10610">
    <property type="entry name" value="ABC-type transport auxiliary lipoprotein component"/>
    <property type="match status" value="1"/>
</dbReference>
<dbReference type="RefSeq" id="WP_190425483.1">
    <property type="nucleotide sequence ID" value="NZ_JAAOCA010000040.1"/>
</dbReference>
<evidence type="ECO:0000313" key="3">
    <source>
        <dbReference type="EMBL" id="MBD1601710.1"/>
    </source>
</evidence>
<keyword evidence="1" id="KW-0732">Signal</keyword>
<evidence type="ECO:0000256" key="1">
    <source>
        <dbReference type="SAM" id="SignalP"/>
    </source>
</evidence>
<dbReference type="SUPFAM" id="SSF159594">
    <property type="entry name" value="XCC0632-like"/>
    <property type="match status" value="1"/>
</dbReference>
<dbReference type="PROSITE" id="PS51257">
    <property type="entry name" value="PROKAR_LIPOPROTEIN"/>
    <property type="match status" value="1"/>
</dbReference>
<proteinExistence type="predicted"/>
<evidence type="ECO:0000313" key="4">
    <source>
        <dbReference type="Proteomes" id="UP000805841"/>
    </source>
</evidence>
<organism evidence="3 4">
    <name type="scientific">Pseudomonas typographi</name>
    <dbReference type="NCBI Taxonomy" id="2715964"/>
    <lineage>
        <taxon>Bacteria</taxon>
        <taxon>Pseudomonadati</taxon>
        <taxon>Pseudomonadota</taxon>
        <taxon>Gammaproteobacteria</taxon>
        <taxon>Pseudomonadales</taxon>
        <taxon>Pseudomonadaceae</taxon>
        <taxon>Pseudomonas</taxon>
    </lineage>
</organism>
<protein>
    <submittedName>
        <fullName evidence="3">Membrane integrity-associated transporter subunit PqiC</fullName>
    </submittedName>
</protein>
<feature type="signal peptide" evidence="1">
    <location>
        <begin position="1"/>
        <end position="24"/>
    </location>
</feature>
<dbReference type="Proteomes" id="UP000805841">
    <property type="component" value="Unassembled WGS sequence"/>
</dbReference>
<feature type="chain" id="PRO_5046697423" evidence="1">
    <location>
        <begin position="25"/>
        <end position="200"/>
    </location>
</feature>
<sequence length="200" mass="21099">MNLRHLALCASLGLAACSSVPTHYYTLVAPAGANPPTSVPGPPFQLQAVRIPVQVDQPALVVREDRGNLAILDNERWGAPLADELHDALAARLELEMGSRDLANMPKQAGQPLVTVRADVRRFDSLPGQYALLDTVWSVAVSGNAGTPRSLTCSSTLRVPAGNGLDNLVLAHQQAIGQLAKAIANTARGFANNPQQGCAR</sequence>
<evidence type="ECO:0000259" key="2">
    <source>
        <dbReference type="Pfam" id="PF03886"/>
    </source>
</evidence>
<feature type="domain" description="ABC-type transport auxiliary lipoprotein component" evidence="2">
    <location>
        <begin position="25"/>
        <end position="184"/>
    </location>
</feature>
<dbReference type="EMBL" id="JAAOCA010000040">
    <property type="protein sequence ID" value="MBD1601710.1"/>
    <property type="molecule type" value="Genomic_DNA"/>
</dbReference>
<accession>A0ABR7Z8F9</accession>
<dbReference type="InterPro" id="IPR005586">
    <property type="entry name" value="ABC_trans_aux"/>
</dbReference>
<comment type="caution">
    <text evidence="3">The sequence shown here is derived from an EMBL/GenBank/DDBJ whole genome shotgun (WGS) entry which is preliminary data.</text>
</comment>
<name>A0ABR7Z8F9_9PSED</name>
<keyword evidence="4" id="KW-1185">Reference proteome</keyword>
<reference evidence="3 4" key="1">
    <citation type="journal article" date="2020" name="Insects">
        <title>Bacteria Belonging to Pseudomonas typographi sp. nov. from the Bark Beetle Ips typographus Have Genomic Potential to Aid in the Host Ecology.</title>
        <authorList>
            <person name="Peral-Aranega E."/>
            <person name="Saati-Santamaria Z."/>
            <person name="Kolarik M."/>
            <person name="Rivas R."/>
            <person name="Garcia-Fraile P."/>
        </authorList>
    </citation>
    <scope>NUCLEOTIDE SEQUENCE [LARGE SCALE GENOMIC DNA]</scope>
    <source>
        <strain evidence="3 4">CA3A</strain>
    </source>
</reference>
<dbReference type="Pfam" id="PF03886">
    <property type="entry name" value="ABC_trans_aux"/>
    <property type="match status" value="1"/>
</dbReference>